<dbReference type="CDD" id="cd13858">
    <property type="entry name" value="CuRO_1_tcLCC2_insect_like"/>
    <property type="match status" value="1"/>
</dbReference>
<evidence type="ECO:0000256" key="3">
    <source>
        <dbReference type="ARBA" id="ARBA00023002"/>
    </source>
</evidence>
<protein>
    <submittedName>
        <fullName evidence="8">Uncharacterized protein</fullName>
    </submittedName>
</protein>
<comment type="caution">
    <text evidence="8">The sequence shown here is derived from an EMBL/GenBank/DDBJ whole genome shotgun (WGS) entry which is preliminary data.</text>
</comment>
<dbReference type="GO" id="GO:0005886">
    <property type="term" value="C:plasma membrane"/>
    <property type="evidence" value="ECO:0007669"/>
    <property type="project" value="TreeGrafter"/>
</dbReference>
<accession>A0A2T7NSI4</accession>
<dbReference type="SUPFAM" id="SSF49503">
    <property type="entry name" value="Cupredoxins"/>
    <property type="match status" value="3"/>
</dbReference>
<dbReference type="GO" id="GO:0005507">
    <property type="term" value="F:copper ion binding"/>
    <property type="evidence" value="ECO:0007669"/>
    <property type="project" value="InterPro"/>
</dbReference>
<dbReference type="PANTHER" id="PTHR11709">
    <property type="entry name" value="MULTI-COPPER OXIDASE"/>
    <property type="match status" value="1"/>
</dbReference>
<evidence type="ECO:0000256" key="1">
    <source>
        <dbReference type="ARBA" id="ARBA00010609"/>
    </source>
</evidence>
<dbReference type="AlphaFoldDB" id="A0A2T7NSI4"/>
<evidence type="ECO:0000256" key="2">
    <source>
        <dbReference type="ARBA" id="ARBA00022723"/>
    </source>
</evidence>
<dbReference type="Gene3D" id="2.60.40.420">
    <property type="entry name" value="Cupredoxins - blue copper proteins"/>
    <property type="match status" value="3"/>
</dbReference>
<keyword evidence="3" id="KW-0560">Oxidoreductase</keyword>
<dbReference type="InterPro" id="IPR002355">
    <property type="entry name" value="Cu_oxidase_Cu_BS"/>
</dbReference>
<dbReference type="InterPro" id="IPR045087">
    <property type="entry name" value="Cu-oxidase_fam"/>
</dbReference>
<keyword evidence="2" id="KW-0479">Metal-binding</keyword>
<keyword evidence="9" id="KW-1185">Reference proteome</keyword>
<dbReference type="CDD" id="cd13905">
    <property type="entry name" value="CuRO_3_tcLLC2_insect_like"/>
    <property type="match status" value="1"/>
</dbReference>
<evidence type="ECO:0000256" key="4">
    <source>
        <dbReference type="ARBA" id="ARBA00023008"/>
    </source>
</evidence>
<evidence type="ECO:0000313" key="9">
    <source>
        <dbReference type="Proteomes" id="UP000245119"/>
    </source>
</evidence>
<dbReference type="InterPro" id="IPR008972">
    <property type="entry name" value="Cupredoxin"/>
</dbReference>
<dbReference type="InterPro" id="IPR011707">
    <property type="entry name" value="Cu-oxidase-like_N"/>
</dbReference>
<dbReference type="InterPro" id="IPR033138">
    <property type="entry name" value="Cu_oxidase_CS"/>
</dbReference>
<dbReference type="GO" id="GO:0016491">
    <property type="term" value="F:oxidoreductase activity"/>
    <property type="evidence" value="ECO:0007669"/>
    <property type="project" value="UniProtKB-KW"/>
</dbReference>
<reference evidence="8 9" key="1">
    <citation type="submission" date="2018-04" db="EMBL/GenBank/DDBJ databases">
        <title>The genome of golden apple snail Pomacea canaliculata provides insight into stress tolerance and invasive adaptation.</title>
        <authorList>
            <person name="Liu C."/>
            <person name="Liu B."/>
            <person name="Ren Y."/>
            <person name="Zhang Y."/>
            <person name="Wang H."/>
            <person name="Li S."/>
            <person name="Jiang F."/>
            <person name="Yin L."/>
            <person name="Zhang G."/>
            <person name="Qian W."/>
            <person name="Fan W."/>
        </authorList>
    </citation>
    <scope>NUCLEOTIDE SEQUENCE [LARGE SCALE GENOMIC DNA]</scope>
    <source>
        <strain evidence="8">SZHN2017</strain>
        <tissue evidence="8">Muscle</tissue>
    </source>
</reference>
<evidence type="ECO:0000313" key="8">
    <source>
        <dbReference type="EMBL" id="PVD24134.1"/>
    </source>
</evidence>
<evidence type="ECO:0000259" key="6">
    <source>
        <dbReference type="Pfam" id="PF07731"/>
    </source>
</evidence>
<name>A0A2T7NSI4_POMCA</name>
<proteinExistence type="inferred from homology"/>
<sequence>MNREQDEGFPLCRRLPDGRVNPYNPPRPCFLSVVDSVVGWSSQGGHSCARPDGYQEPRLVIAVNGSFPAPTLEVYEHQTVRVHVRNNMASETTSLHFHGMFQRDTPWMDGVGMVTQCPILPGQSFTYQFTAEPAGTNWYHSHMGGQMTMGLAGPFIVHPRPASGRSYDGDVVLMVQDWNHEWEAAMTFLKMQYGMYVGGRKVSASRNLSGAKYSNFYFQSGLINGRGRFHDASNNTHNGAPLEIFNVSPGGRYRFRVIHSGSVYPFKISVDGHQLTVVASDSHDIEHVLADAVIVTPGERYDFEVNATRDVDNYWIRAESLEVGVRHVAEAILHYEGSATGQDPTSSPRPCSVLSPCVVVNCPFKLYPPEDHIHCITVDQLRGAEPMPPEVGEGATQVKDYFLNFAFPGNTQTPASVNGVQFLLPTVSALTQPTDFTSRCPGEGYRCQEDRICQCSSVLDLEHGEVVQMVLLNLGKGKGWDHPVHMHGHSFWVVKVGFSTYNDSGFLLSDNQDIDCRGSHKDPYKQVTKVVAVAATGGEGESFCNNATWADPNWSSDKGGVPGLLLSRPVRKDTVNVPTGGYVVIRIKADNPGLWAMHCHVLLHLGDGMMLMLNESFSRHPPPPPGFHTCGDFNRNSTGGG</sequence>
<dbReference type="Pfam" id="PF07731">
    <property type="entry name" value="Cu-oxidase_2"/>
    <property type="match status" value="1"/>
</dbReference>
<evidence type="ECO:0000259" key="5">
    <source>
        <dbReference type="Pfam" id="PF00394"/>
    </source>
</evidence>
<evidence type="ECO:0000259" key="7">
    <source>
        <dbReference type="Pfam" id="PF07732"/>
    </source>
</evidence>
<comment type="similarity">
    <text evidence="1">Belongs to the multicopper oxidase family.</text>
</comment>
<dbReference type="InterPro" id="IPR011706">
    <property type="entry name" value="Cu-oxidase_C"/>
</dbReference>
<dbReference type="Pfam" id="PF07732">
    <property type="entry name" value="Cu-oxidase_3"/>
    <property type="match status" value="1"/>
</dbReference>
<dbReference type="PANTHER" id="PTHR11709:SF394">
    <property type="entry name" value="FI03373P-RELATED"/>
    <property type="match status" value="1"/>
</dbReference>
<feature type="domain" description="Plastocyanin-like" evidence="7">
    <location>
        <begin position="57"/>
        <end position="160"/>
    </location>
</feature>
<keyword evidence="4" id="KW-0186">Copper</keyword>
<dbReference type="CDD" id="cd13884">
    <property type="entry name" value="CuRO_2_tcLCC_insect_like"/>
    <property type="match status" value="1"/>
</dbReference>
<feature type="domain" description="Plastocyanin-like" evidence="6">
    <location>
        <begin position="442"/>
        <end position="615"/>
    </location>
</feature>
<dbReference type="FunFam" id="2.60.40.420:FF:000045">
    <property type="entry name" value="Laccase 2"/>
    <property type="match status" value="1"/>
</dbReference>
<dbReference type="PROSITE" id="PS00080">
    <property type="entry name" value="MULTICOPPER_OXIDASE2"/>
    <property type="match status" value="1"/>
</dbReference>
<dbReference type="InterPro" id="IPR001117">
    <property type="entry name" value="Cu-oxidase_2nd"/>
</dbReference>
<gene>
    <name evidence="8" type="ORF">C0Q70_14604</name>
</gene>
<dbReference type="GO" id="GO:0006826">
    <property type="term" value="P:iron ion transport"/>
    <property type="evidence" value="ECO:0007669"/>
    <property type="project" value="TreeGrafter"/>
</dbReference>
<dbReference type="EMBL" id="PZQS01000009">
    <property type="protein sequence ID" value="PVD24134.1"/>
    <property type="molecule type" value="Genomic_DNA"/>
</dbReference>
<dbReference type="STRING" id="400727.A0A2T7NSI4"/>
<dbReference type="PROSITE" id="PS00079">
    <property type="entry name" value="MULTICOPPER_OXIDASE1"/>
    <property type="match status" value="1"/>
</dbReference>
<dbReference type="Pfam" id="PF00394">
    <property type="entry name" value="Cu-oxidase"/>
    <property type="match status" value="1"/>
</dbReference>
<organism evidence="8 9">
    <name type="scientific">Pomacea canaliculata</name>
    <name type="common">Golden apple snail</name>
    <dbReference type="NCBI Taxonomy" id="400727"/>
    <lineage>
        <taxon>Eukaryota</taxon>
        <taxon>Metazoa</taxon>
        <taxon>Spiralia</taxon>
        <taxon>Lophotrochozoa</taxon>
        <taxon>Mollusca</taxon>
        <taxon>Gastropoda</taxon>
        <taxon>Caenogastropoda</taxon>
        <taxon>Architaenioglossa</taxon>
        <taxon>Ampullarioidea</taxon>
        <taxon>Ampullariidae</taxon>
        <taxon>Pomacea</taxon>
    </lineage>
</organism>
<feature type="domain" description="Plastocyanin-like" evidence="5">
    <location>
        <begin position="208"/>
        <end position="338"/>
    </location>
</feature>
<dbReference type="OrthoDB" id="2121828at2759"/>
<dbReference type="Proteomes" id="UP000245119">
    <property type="component" value="Linkage Group LG9"/>
</dbReference>